<feature type="domain" description="Glycosyl hydrolase family 13 catalytic" evidence="15">
    <location>
        <begin position="494"/>
        <end position="870"/>
    </location>
</feature>
<evidence type="ECO:0000256" key="10">
    <source>
        <dbReference type="ARBA" id="ARBA00022824"/>
    </source>
</evidence>
<dbReference type="GO" id="GO:0050291">
    <property type="term" value="F:sphingosine N-acyltransferase activity"/>
    <property type="evidence" value="ECO:0007669"/>
    <property type="project" value="UniProtKB-ARBA"/>
</dbReference>
<evidence type="ECO:0000256" key="4">
    <source>
        <dbReference type="ARBA" id="ARBA00004760"/>
    </source>
</evidence>
<evidence type="ECO:0000256" key="5">
    <source>
        <dbReference type="ARBA" id="ARBA00004991"/>
    </source>
</evidence>
<feature type="domain" description="TLC" evidence="16">
    <location>
        <begin position="138"/>
        <end position="330"/>
    </location>
</feature>
<comment type="caution">
    <text evidence="17">The sequence shown here is derived from an EMBL/GenBank/DDBJ whole genome shotgun (WGS) entry which is preliminary data.</text>
</comment>
<reference evidence="17 18" key="1">
    <citation type="journal article" date="2019" name="Philos. Trans. R. Soc. Lond., B, Biol. Sci.">
        <title>Ant behaviour and brain gene expression of defending hosts depend on the ecological success of the intruding social parasite.</title>
        <authorList>
            <person name="Kaur R."/>
            <person name="Stoldt M."/>
            <person name="Jongepier E."/>
            <person name="Feldmeyer B."/>
            <person name="Menzel F."/>
            <person name="Bornberg-Bauer E."/>
            <person name="Foitzik S."/>
        </authorList>
    </citation>
    <scope>NUCLEOTIDE SEQUENCE [LARGE SCALE GENOMIC DNA]</scope>
    <source>
        <tissue evidence="17">Whole body</tissue>
    </source>
</reference>
<dbReference type="GO" id="GO:0003677">
    <property type="term" value="F:DNA binding"/>
    <property type="evidence" value="ECO:0007669"/>
    <property type="project" value="InterPro"/>
</dbReference>
<dbReference type="GO" id="GO:0003844">
    <property type="term" value="F:1,4-alpha-glucan branching enzyme activity"/>
    <property type="evidence" value="ECO:0007669"/>
    <property type="project" value="UniProtKB-EC"/>
</dbReference>
<dbReference type="InterPro" id="IPR006048">
    <property type="entry name" value="A-amylase/branching_C"/>
</dbReference>
<dbReference type="SUPFAM" id="SSF46689">
    <property type="entry name" value="Homeodomain-like"/>
    <property type="match status" value="1"/>
</dbReference>
<name>A0A4S2KAT9_9HYME</name>
<evidence type="ECO:0000256" key="2">
    <source>
        <dbReference type="ARBA" id="ARBA00004123"/>
    </source>
</evidence>
<evidence type="ECO:0000313" key="18">
    <source>
        <dbReference type="Proteomes" id="UP000310200"/>
    </source>
</evidence>
<dbReference type="GO" id="GO:0005789">
    <property type="term" value="C:endoplasmic reticulum membrane"/>
    <property type="evidence" value="ECO:0007669"/>
    <property type="project" value="UniProtKB-SubCell"/>
</dbReference>
<evidence type="ECO:0000313" key="17">
    <source>
        <dbReference type="EMBL" id="TGZ46432.1"/>
    </source>
</evidence>
<keyword evidence="10" id="KW-0256">Endoplasmic reticulum</keyword>
<dbReference type="SUPFAM" id="SSF81296">
    <property type="entry name" value="E set domains"/>
    <property type="match status" value="1"/>
</dbReference>
<dbReference type="InterPro" id="IPR001356">
    <property type="entry name" value="HD"/>
</dbReference>
<sequence>MTRHREMKNILLNISATFWSPDIWLPSNITWEDISPNADNKYANYQHLIFPLPMAFVLLGMRYTLERYWFAPFGRSLSIKNTRSKRAAPNEILEKAYLSKKTKRKQILALAKQLDWSERQVERWLRLRRSQDKPSTLTKFCESWLVIVLIWRCFYYTYSFFYGLVVLWDKPWLWDIKHCYYNYPYHPVTSDIWWYYMISMAFYWALSFSQFFDVRRKDFWQMFIHHIATISLMCFSWVGNLTRIGSLVLLVHDSADIFLEMEGDIRSNSSDEVSDTSVNNTPINSTATNMGGKWSSMDPSQVEVPEIKALLERDPYLNQYETDIRRRYALFLDYVEKIQEGDGDLKRFTTAYESFGIHIKDDNSVVAKEWAPGAQEVFLTGEFNNWQRTATPYKKLEYGKWELTLPPNADGSCPLKHNSEVKLIIKNHNNELLERLSPWATYVTQNKAEGLTYKQRIWHPENTYKFKHPKPKKPDSLRIYECHVGIGTQEPRVGTYLEFARDVIPRIVRQGYNAIQVMAIMEHAYYASFGYQVTSFYAASSRYGNPEELKELVDVAHQHGLYVLLDVVHSHASKNTLDGLNMFDGTDACFFHSGPRGEHSLWDSRLFNYAEYEVLRFLLSNLRWYTEEYGFDGFRYLRCIRTPLYIYVVSKLHVFGRFDGVTSMFYHSRGLGQGFSGHYDEYFGLNVDVEGIVYLMLANHMLHEIYPEIVTIAEDVSGMPGVCRPVAEGGVGFDYRLAMAIPDKWIKLLKEVKDDDWKVGDICHTLSNRRWMEKAVAYSESHDQALVGDKTIAFWLMDKEMYTHMSTISPHSDIISRGIALHNLITLITHALGGEAYLNFMGNEFGHPEWLDFPRVGNSDSYHYARRQWSLVDDEMLKYKYMNTWDRAVNTLEDKYGWLHATPGYVSWKHEDDKVIVFDRADVVFVFNFHPVKSFADYPVGIKNPGTYKVVLCSDDEQFGGERRVDTSIQHFTQPEPFSAYQHKMMIYIPRRTALVYAQTGNVLI</sequence>
<dbReference type="InterPro" id="IPR006047">
    <property type="entry name" value="GH13_cat_dom"/>
</dbReference>
<dbReference type="PANTHER" id="PTHR43651:SF3">
    <property type="entry name" value="1,4-ALPHA-GLUCAN-BRANCHING ENZYME"/>
    <property type="match status" value="1"/>
</dbReference>
<comment type="similarity">
    <text evidence="6">Belongs to the glycosyl hydrolase 13 family. GlgB subfamily.</text>
</comment>
<dbReference type="PANTHER" id="PTHR43651">
    <property type="entry name" value="1,4-ALPHA-GLUCAN-BRANCHING ENZYME"/>
    <property type="match status" value="1"/>
</dbReference>
<dbReference type="CDD" id="cd00086">
    <property type="entry name" value="homeodomain"/>
    <property type="match status" value="1"/>
</dbReference>
<feature type="transmembrane region" description="Helical" evidence="14">
    <location>
        <begin position="219"/>
        <end position="238"/>
    </location>
</feature>
<dbReference type="AlphaFoldDB" id="A0A4S2KAT9"/>
<comment type="catalytic activity">
    <reaction evidence="1">
        <text>Transfers a segment of a (1-&gt;4)-alpha-D-glucan chain to a primary hydroxy group in a similar glucan chain.</text>
        <dbReference type="EC" id="2.4.1.18"/>
    </reaction>
</comment>
<comment type="pathway">
    <text evidence="4">Lipid metabolism; sphingolipid metabolism.</text>
</comment>
<keyword evidence="11 14" id="KW-1133">Transmembrane helix</keyword>
<keyword evidence="9 14" id="KW-0812">Transmembrane</keyword>
<dbReference type="SMART" id="SM00724">
    <property type="entry name" value="TLC"/>
    <property type="match status" value="1"/>
</dbReference>
<dbReference type="InterPro" id="IPR017853">
    <property type="entry name" value="GH"/>
</dbReference>
<dbReference type="Gene3D" id="2.60.40.10">
    <property type="entry name" value="Immunoglobulins"/>
    <property type="match status" value="1"/>
</dbReference>
<dbReference type="Proteomes" id="UP000310200">
    <property type="component" value="Unassembled WGS sequence"/>
</dbReference>
<feature type="transmembrane region" description="Helical" evidence="14">
    <location>
        <begin position="144"/>
        <end position="168"/>
    </location>
</feature>
<dbReference type="CDD" id="cd11321">
    <property type="entry name" value="AmyAc_bac_euk_BE"/>
    <property type="match status" value="1"/>
</dbReference>
<keyword evidence="8" id="KW-0808">Transferase</keyword>
<dbReference type="EMBL" id="QBLH01002884">
    <property type="protein sequence ID" value="TGZ46432.1"/>
    <property type="molecule type" value="Genomic_DNA"/>
</dbReference>
<dbReference type="InterPro" id="IPR006634">
    <property type="entry name" value="TLC-dom"/>
</dbReference>
<dbReference type="STRING" id="300112.A0A4S2KAT9"/>
<dbReference type="InterPro" id="IPR013783">
    <property type="entry name" value="Ig-like_fold"/>
</dbReference>
<dbReference type="Gene3D" id="1.10.10.60">
    <property type="entry name" value="Homeodomain-like"/>
    <property type="match status" value="1"/>
</dbReference>
<dbReference type="FunFam" id="3.20.20.80:FF:000338">
    <property type="entry name" value="1,4-alpha-glucan branching enzyme, putative"/>
    <property type="match status" value="1"/>
</dbReference>
<dbReference type="CDD" id="cd02854">
    <property type="entry name" value="E_set_GBE_euk_N"/>
    <property type="match status" value="1"/>
</dbReference>
<evidence type="ECO:0000256" key="7">
    <source>
        <dbReference type="ARBA" id="ARBA00012541"/>
    </source>
</evidence>
<evidence type="ECO:0000256" key="3">
    <source>
        <dbReference type="ARBA" id="ARBA00004477"/>
    </source>
</evidence>
<dbReference type="InterPro" id="IPR013780">
    <property type="entry name" value="Glyco_hydro_b"/>
</dbReference>
<evidence type="ECO:0000256" key="11">
    <source>
        <dbReference type="ARBA" id="ARBA00022989"/>
    </source>
</evidence>
<proteinExistence type="inferred from homology"/>
<evidence type="ECO:0000256" key="14">
    <source>
        <dbReference type="SAM" id="Phobius"/>
    </source>
</evidence>
<dbReference type="Pfam" id="PF02922">
    <property type="entry name" value="CBM_48"/>
    <property type="match status" value="1"/>
</dbReference>
<dbReference type="FunFam" id="1.10.10.60:FF:000020">
    <property type="entry name" value="Ceramide synthase 5"/>
    <property type="match status" value="1"/>
</dbReference>
<dbReference type="Pfam" id="PF00128">
    <property type="entry name" value="Alpha-amylase"/>
    <property type="match status" value="1"/>
</dbReference>
<dbReference type="EC" id="2.4.1.18" evidence="7"/>
<dbReference type="Pfam" id="PF03798">
    <property type="entry name" value="TRAM_LAG1_CLN8"/>
    <property type="match status" value="1"/>
</dbReference>
<dbReference type="GO" id="GO:0046513">
    <property type="term" value="P:ceramide biosynthetic process"/>
    <property type="evidence" value="ECO:0007669"/>
    <property type="project" value="UniProtKB-ARBA"/>
</dbReference>
<gene>
    <name evidence="17" type="ORF">DBV15_04461</name>
</gene>
<evidence type="ECO:0000256" key="6">
    <source>
        <dbReference type="ARBA" id="ARBA00009000"/>
    </source>
</evidence>
<dbReference type="GO" id="GO:0005978">
    <property type="term" value="P:glycogen biosynthetic process"/>
    <property type="evidence" value="ECO:0007669"/>
    <property type="project" value="TreeGrafter"/>
</dbReference>
<dbReference type="Gene3D" id="3.20.20.80">
    <property type="entry name" value="Glycosidases"/>
    <property type="match status" value="1"/>
</dbReference>
<feature type="transmembrane region" description="Helical" evidence="14">
    <location>
        <begin position="192"/>
        <end position="212"/>
    </location>
</feature>
<keyword evidence="18" id="KW-1185">Reference proteome</keyword>
<evidence type="ECO:0000256" key="13">
    <source>
        <dbReference type="ARBA" id="ARBA00049036"/>
    </source>
</evidence>
<evidence type="ECO:0000256" key="8">
    <source>
        <dbReference type="ARBA" id="ARBA00022679"/>
    </source>
</evidence>
<dbReference type="SMART" id="SM00642">
    <property type="entry name" value="Aamy"/>
    <property type="match status" value="1"/>
</dbReference>
<dbReference type="Gene3D" id="2.60.40.1180">
    <property type="entry name" value="Golgi alpha-mannosidase II"/>
    <property type="match status" value="1"/>
</dbReference>
<evidence type="ECO:0000256" key="9">
    <source>
        <dbReference type="ARBA" id="ARBA00022692"/>
    </source>
</evidence>
<dbReference type="FunFam" id="2.60.40.1180:FF:000003">
    <property type="entry name" value="1,4-alpha-glucan-branching enzyme, chloroplastic/amyloplastic"/>
    <property type="match status" value="1"/>
</dbReference>
<dbReference type="InterPro" id="IPR014756">
    <property type="entry name" value="Ig_E-set"/>
</dbReference>
<comment type="subcellular location">
    <subcellularLocation>
        <location evidence="3">Endoplasmic reticulum membrane</location>
        <topology evidence="3">Multi-pass membrane protein</topology>
    </subcellularLocation>
    <subcellularLocation>
        <location evidence="2">Nucleus</location>
    </subcellularLocation>
</comment>
<dbReference type="GO" id="GO:0043169">
    <property type="term" value="F:cation binding"/>
    <property type="evidence" value="ECO:0007669"/>
    <property type="project" value="InterPro"/>
</dbReference>
<dbReference type="GO" id="GO:0005634">
    <property type="term" value="C:nucleus"/>
    <property type="evidence" value="ECO:0007669"/>
    <property type="project" value="UniProtKB-SubCell"/>
</dbReference>
<evidence type="ECO:0000256" key="1">
    <source>
        <dbReference type="ARBA" id="ARBA00000826"/>
    </source>
</evidence>
<accession>A0A4S2KAT9</accession>
<evidence type="ECO:0000256" key="12">
    <source>
        <dbReference type="ARBA" id="ARBA00023136"/>
    </source>
</evidence>
<evidence type="ECO:0000259" key="16">
    <source>
        <dbReference type="SMART" id="SM00724"/>
    </source>
</evidence>
<protein>
    <recommendedName>
        <fullName evidence="7">1,4-alpha-glucan branching enzyme</fullName>
        <ecNumber evidence="7">2.4.1.18</ecNumber>
    </recommendedName>
</protein>
<evidence type="ECO:0000259" key="15">
    <source>
        <dbReference type="SMART" id="SM00642"/>
    </source>
</evidence>
<dbReference type="InterPro" id="IPR009057">
    <property type="entry name" value="Homeodomain-like_sf"/>
</dbReference>
<dbReference type="SUPFAM" id="SSF51445">
    <property type="entry name" value="(Trans)glycosidases"/>
    <property type="match status" value="1"/>
</dbReference>
<organism evidence="17 18">
    <name type="scientific">Temnothorax longispinosus</name>
    <dbReference type="NCBI Taxonomy" id="300112"/>
    <lineage>
        <taxon>Eukaryota</taxon>
        <taxon>Metazoa</taxon>
        <taxon>Ecdysozoa</taxon>
        <taxon>Arthropoda</taxon>
        <taxon>Hexapoda</taxon>
        <taxon>Insecta</taxon>
        <taxon>Pterygota</taxon>
        <taxon>Neoptera</taxon>
        <taxon>Endopterygota</taxon>
        <taxon>Hymenoptera</taxon>
        <taxon>Apocrita</taxon>
        <taxon>Aculeata</taxon>
        <taxon>Formicoidea</taxon>
        <taxon>Formicidae</taxon>
        <taxon>Myrmicinae</taxon>
        <taxon>Temnothorax</taxon>
    </lineage>
</organism>
<comment type="catalytic activity">
    <reaction evidence="13">
        <text>sphinganine + octadecanoyl-CoA = N-(octadecanoyl)-sphinganine + CoA + H(+)</text>
        <dbReference type="Rhea" id="RHEA:36547"/>
        <dbReference type="ChEBI" id="CHEBI:15378"/>
        <dbReference type="ChEBI" id="CHEBI:57287"/>
        <dbReference type="ChEBI" id="CHEBI:57394"/>
        <dbReference type="ChEBI" id="CHEBI:57817"/>
        <dbReference type="ChEBI" id="CHEBI:67033"/>
    </reaction>
    <physiologicalReaction direction="left-to-right" evidence="13">
        <dbReference type="Rhea" id="RHEA:36548"/>
    </physiologicalReaction>
</comment>
<comment type="pathway">
    <text evidence="5">Sphingolipid metabolism.</text>
</comment>
<dbReference type="SUPFAM" id="SSF51011">
    <property type="entry name" value="Glycosyl hydrolase domain"/>
    <property type="match status" value="1"/>
</dbReference>
<keyword evidence="12 14" id="KW-0472">Membrane</keyword>
<dbReference type="Pfam" id="PF02806">
    <property type="entry name" value="Alpha-amylase_C"/>
    <property type="match status" value="1"/>
</dbReference>
<dbReference type="GO" id="GO:0004553">
    <property type="term" value="F:hydrolase activity, hydrolyzing O-glycosyl compounds"/>
    <property type="evidence" value="ECO:0007669"/>
    <property type="project" value="InterPro"/>
</dbReference>
<dbReference type="InterPro" id="IPR004193">
    <property type="entry name" value="Glyco_hydro_13_N"/>
</dbReference>